<dbReference type="Gene3D" id="3.40.50.10420">
    <property type="entry name" value="NagB/RpiA/CoA transferase-like"/>
    <property type="match status" value="1"/>
</dbReference>
<gene>
    <name evidence="2" type="ORF">IW256_003517</name>
</gene>
<dbReference type="EMBL" id="JADOUA010000001">
    <property type="protein sequence ID" value="MBG6089404.1"/>
    <property type="molecule type" value="Genomic_DNA"/>
</dbReference>
<sequence>MSSRETVLGRVREALGPARGTRVPVPRDYRRRLSGRQAPTRADVVALFSERVAEHRASVRHVSADELATAIAAALWGREAGRIIAPADLPFGWLAGLEGVAAQADLPAADRVQAVRGLDGLDGVVTGCAVAIAQTGTIVLDGGRAQGRRALTLVPPYHLCVVHADQIVGTVPEAVARLDPARPLTWIGGPSTTTDIELERTEGVYGPAVLDVFVVED</sequence>
<protein>
    <submittedName>
        <fullName evidence="2">L-lactate dehydrogenase complex protein LldG</fullName>
    </submittedName>
</protein>
<comment type="caution">
    <text evidence="2">The sequence shown here is derived from an EMBL/GenBank/DDBJ whole genome shotgun (WGS) entry which is preliminary data.</text>
</comment>
<name>A0A931GR90_9ACTN</name>
<dbReference type="InterPro" id="IPR003741">
    <property type="entry name" value="LUD_dom"/>
</dbReference>
<keyword evidence="3" id="KW-1185">Reference proteome</keyword>
<evidence type="ECO:0000313" key="2">
    <source>
        <dbReference type="EMBL" id="MBG6089404.1"/>
    </source>
</evidence>
<accession>A0A931GR90</accession>
<dbReference type="AlphaFoldDB" id="A0A931GR90"/>
<dbReference type="InterPro" id="IPR024185">
    <property type="entry name" value="FTHF_cligase-like_sf"/>
</dbReference>
<dbReference type="PANTHER" id="PTHR43682:SF1">
    <property type="entry name" value="LACTATE UTILIZATION PROTEIN C"/>
    <property type="match status" value="1"/>
</dbReference>
<dbReference type="PANTHER" id="PTHR43682">
    <property type="entry name" value="LACTATE UTILIZATION PROTEIN C"/>
    <property type="match status" value="1"/>
</dbReference>
<dbReference type="InterPro" id="IPR037171">
    <property type="entry name" value="NagB/RpiA_transferase-like"/>
</dbReference>
<feature type="domain" description="LUD" evidence="1">
    <location>
        <begin position="107"/>
        <end position="214"/>
    </location>
</feature>
<organism evidence="2 3">
    <name type="scientific">Actinomadura viridis</name>
    <dbReference type="NCBI Taxonomy" id="58110"/>
    <lineage>
        <taxon>Bacteria</taxon>
        <taxon>Bacillati</taxon>
        <taxon>Actinomycetota</taxon>
        <taxon>Actinomycetes</taxon>
        <taxon>Streptosporangiales</taxon>
        <taxon>Thermomonosporaceae</taxon>
        <taxon>Actinomadura</taxon>
    </lineage>
</organism>
<evidence type="ECO:0000259" key="1">
    <source>
        <dbReference type="Pfam" id="PF02589"/>
    </source>
</evidence>
<reference evidence="2" key="1">
    <citation type="submission" date="2020-11" db="EMBL/GenBank/DDBJ databases">
        <title>Sequencing the genomes of 1000 actinobacteria strains.</title>
        <authorList>
            <person name="Klenk H.-P."/>
        </authorList>
    </citation>
    <scope>NUCLEOTIDE SEQUENCE</scope>
    <source>
        <strain evidence="2">DSM 43175</strain>
    </source>
</reference>
<evidence type="ECO:0000313" key="3">
    <source>
        <dbReference type="Proteomes" id="UP000614047"/>
    </source>
</evidence>
<dbReference type="Proteomes" id="UP000614047">
    <property type="component" value="Unassembled WGS sequence"/>
</dbReference>
<proteinExistence type="predicted"/>
<dbReference type="SUPFAM" id="SSF100950">
    <property type="entry name" value="NagB/RpiA/CoA transferase-like"/>
    <property type="match status" value="1"/>
</dbReference>
<dbReference type="RefSeq" id="WP_197012016.1">
    <property type="nucleotide sequence ID" value="NZ_BAABES010000004.1"/>
</dbReference>
<dbReference type="Pfam" id="PF02589">
    <property type="entry name" value="LUD_dom"/>
    <property type="match status" value="1"/>
</dbReference>